<evidence type="ECO:0000256" key="6">
    <source>
        <dbReference type="ARBA" id="ARBA00053339"/>
    </source>
</evidence>
<dbReference type="PANTHER" id="PTHR11051:SF8">
    <property type="entry name" value="PROTEIN-GLUCOSYLGALACTOSYLHYDROXYLYSINE GLUCOSIDASE"/>
    <property type="match status" value="1"/>
</dbReference>
<evidence type="ECO:0000313" key="13">
    <source>
        <dbReference type="EMBL" id="CAF3947541.1"/>
    </source>
</evidence>
<dbReference type="EMBL" id="CAJOAZ010002644">
    <property type="protein sequence ID" value="CAF3947541.1"/>
    <property type="molecule type" value="Genomic_DNA"/>
</dbReference>
<dbReference type="PANTHER" id="PTHR11051">
    <property type="entry name" value="GLYCOSYL HYDROLASE-RELATED"/>
    <property type="match status" value="1"/>
</dbReference>
<evidence type="ECO:0000256" key="5">
    <source>
        <dbReference type="ARBA" id="ARBA00051415"/>
    </source>
</evidence>
<evidence type="ECO:0000256" key="4">
    <source>
        <dbReference type="ARBA" id="ARBA00023295"/>
    </source>
</evidence>
<dbReference type="FunFam" id="1.50.10.10:FF:000023">
    <property type="entry name" value="Protein-glucosylgalactosylhydroxylysine glucosidase"/>
    <property type="match status" value="1"/>
</dbReference>
<dbReference type="Gene3D" id="2.120.10.30">
    <property type="entry name" value="TolB, C-terminal domain"/>
    <property type="match status" value="2"/>
</dbReference>
<protein>
    <recommendedName>
        <fullName evidence="8">Protein-glucosylgalactosylhydroxylysine glucosidase</fullName>
        <ecNumber evidence="7">3.2.1.107</ecNumber>
    </recommendedName>
    <alternativeName>
        <fullName evidence="9">Acid trehalase-like protein 1</fullName>
    </alternativeName>
</protein>
<name>A0A819KDA8_9BILA</name>
<feature type="repeat" description="NHL" evidence="10">
    <location>
        <begin position="1128"/>
        <end position="1153"/>
    </location>
</feature>
<dbReference type="InterPro" id="IPR001258">
    <property type="entry name" value="NHL_repeat"/>
</dbReference>
<evidence type="ECO:0000256" key="10">
    <source>
        <dbReference type="PROSITE-ProRule" id="PRU00504"/>
    </source>
</evidence>
<evidence type="ECO:0000313" key="14">
    <source>
        <dbReference type="Proteomes" id="UP000663844"/>
    </source>
</evidence>
<comment type="function">
    <text evidence="6">Catalyzes the hydrolysis of glucose from the disaccharide unit linked to hydroxylysine residues of collagen and collagen-like proteins.</text>
</comment>
<dbReference type="PROSITE" id="PS51125">
    <property type="entry name" value="NHL"/>
    <property type="match status" value="2"/>
</dbReference>
<dbReference type="GO" id="GO:0004197">
    <property type="term" value="F:cysteine-type endopeptidase activity"/>
    <property type="evidence" value="ECO:0007669"/>
    <property type="project" value="InterPro"/>
</dbReference>
<dbReference type="GO" id="GO:0047402">
    <property type="term" value="F:protein-glucosylgalactosylhydroxylysine glucosidase activity"/>
    <property type="evidence" value="ECO:0007669"/>
    <property type="project" value="UniProtKB-EC"/>
</dbReference>
<gene>
    <name evidence="13" type="ORF">OXD698_LOCUS26490</name>
</gene>
<dbReference type="Gene3D" id="3.40.50.1460">
    <property type="match status" value="1"/>
</dbReference>
<feature type="chain" id="PRO_5032546891" description="Protein-glucosylgalactosylhydroxylysine glucosidase" evidence="11">
    <location>
        <begin position="19"/>
        <end position="1211"/>
    </location>
</feature>
<dbReference type="Pfam" id="PF00656">
    <property type="entry name" value="Peptidase_C14"/>
    <property type="match status" value="1"/>
</dbReference>
<dbReference type="Pfam" id="PF03632">
    <property type="entry name" value="Glyco_hydro_65m"/>
    <property type="match status" value="1"/>
</dbReference>
<feature type="signal peptide" evidence="11">
    <location>
        <begin position="1"/>
        <end position="18"/>
    </location>
</feature>
<dbReference type="Gene3D" id="1.50.10.10">
    <property type="match status" value="1"/>
</dbReference>
<dbReference type="AlphaFoldDB" id="A0A819KDA8"/>
<dbReference type="EC" id="3.2.1.107" evidence="7"/>
<comment type="similarity">
    <text evidence="1">Belongs to the glycosyl hydrolase 65 family.</text>
</comment>
<evidence type="ECO:0000256" key="11">
    <source>
        <dbReference type="SAM" id="SignalP"/>
    </source>
</evidence>
<dbReference type="SUPFAM" id="SSF48208">
    <property type="entry name" value="Six-hairpin glycosidases"/>
    <property type="match status" value="1"/>
</dbReference>
<keyword evidence="11" id="KW-0732">Signal</keyword>
<accession>A0A819KDA8</accession>
<evidence type="ECO:0000259" key="12">
    <source>
        <dbReference type="PROSITE" id="PS50208"/>
    </source>
</evidence>
<comment type="caution">
    <text evidence="13">The sequence shown here is derived from an EMBL/GenBank/DDBJ whole genome shotgun (WGS) entry which is preliminary data.</text>
</comment>
<sequence length="1211" mass="138099">MMLLVLWLISLKFILVQTAPVEQSNSTTTFSTDKLPMDGSSLDYRILPYIGNGHLATVVYNDVIYMNGLYNGTSHRACIPSTLNWQFKINSSSSLYTLNVSSGIFSEILENDKVRIERRLFASQEYTELLLAHVVLIRKAPIGTKIVVPIEVNENTTSDDIDFTNATRTSQYVLLSGKTREIENSQFQTESLPVFVYYTPLPIHGLELDEEETNRTYLFVTSIDGNQSIAKQSFDYATIEQQPDAILASHISRWNDVWSNGHIDIEGDDELQRQINSAFYYILSSLPPLSTKSKPKQFYGLSPGTLSWGGHEGEAYSGHSFWDMETWMYPSILLFYPILAKEMLSYRIALSDAAAYNARLFGYEGWRYPWESARTGIDVTPDCCPTGRLYELHITGDIAFAARQYIAATGNQDWLLNELGGELIYETARFWASRAIYNTDRKQYEILSVLPPDEDAEPFKNNSVYTNAVASLSIQLANYVSCITNKTVPQKWLDIASNLYFPFDNSTQDYLEYDGFNLKNTTIKQADVVLLGFPLMWQMSDVVRRNDLLAYEPLTRTDGPAMTWSMYSIGFTELGDFDKADQLFRRSYQSYIRSPFNVWTETQQGVGTVNFITGVGGFLQAILFGYGGIRLELNQLEFNPRGHLPDQATKFTFHGIKYQGFIFDLTINSNIKRALIIGINKYPCHPLHYCCNDATDLHTILQHIGFDTFLGLDCSLDEFLHQINRFIETIEHDDLVLFYFAGHSKHNGDENYLLPSNYEYNYRIDEHDYIIQYAINIKYIMKKVYDRQCRISIYLFDCCRYVRRTRLISRNEGLVPIIPQLKSLIVFSCTPGKSILEETQNNRNGCFMENLLKYISMPNKDIEEIIMNVIDNVNLQTDGLQLPHRISSLTNKVYFITNNNQEKVICSMNIHKNTKWKQYGTTIAGGNGQGSELHQLSLPVSICIDNNNQAIYVADCYNCRIMEFKCGTTNGQVVAGGYGYGNRIDQLNRPSDVIIDRKNDSLIISDQENKRIVRYSCRNNINQQIVISNIDCGGLAMDNNEDLYVSNWKKNEVRRWKQGDKKGTIVAGGNGKGNHLHQLDSPTYIFVDRDYSIYVLDTCNHRVMKWLDGAKQGIVVAGGQGQGDRLTQLYRPQGVIVDHMGNVYVADSGNNRIMRWCEGDKEGSIVLGGNGWGQQTNQFSGTVNLSFDKEGNLFVVDYYNHRIQRFEMDID</sequence>
<comment type="catalytic activity">
    <reaction evidence="5">
        <text>(5R)-5-O-[alpha-D-glucosyl-(1-&gt;2)-beta-D-galactosyl]-5-hydroxy-L-lysyl-[collagen] + H2O = (5R)-5-O-(beta-D-galactosyl)-5-hydroxy-L-lysyl-[collagen] + D-glucose</text>
        <dbReference type="Rhea" id="RHEA:11068"/>
        <dbReference type="Rhea" id="RHEA-COMP:12753"/>
        <dbReference type="Rhea" id="RHEA-COMP:12754"/>
        <dbReference type="ChEBI" id="CHEBI:4167"/>
        <dbReference type="ChEBI" id="CHEBI:15377"/>
        <dbReference type="ChEBI" id="CHEBI:133443"/>
        <dbReference type="ChEBI" id="CHEBI:133452"/>
        <dbReference type="EC" id="3.2.1.107"/>
    </reaction>
</comment>
<dbReference type="Proteomes" id="UP000663844">
    <property type="component" value="Unassembled WGS sequence"/>
</dbReference>
<dbReference type="GO" id="GO:0005975">
    <property type="term" value="P:carbohydrate metabolic process"/>
    <property type="evidence" value="ECO:0007669"/>
    <property type="project" value="InterPro"/>
</dbReference>
<dbReference type="CDD" id="cd05819">
    <property type="entry name" value="NHL"/>
    <property type="match status" value="1"/>
</dbReference>
<dbReference type="InterPro" id="IPR008928">
    <property type="entry name" value="6-hairpin_glycosidase_sf"/>
</dbReference>
<feature type="repeat" description="NHL" evidence="10">
    <location>
        <begin position="930"/>
        <end position="967"/>
    </location>
</feature>
<evidence type="ECO:0000256" key="8">
    <source>
        <dbReference type="ARBA" id="ARBA00071505"/>
    </source>
</evidence>
<dbReference type="Pfam" id="PF01436">
    <property type="entry name" value="NHL"/>
    <property type="match status" value="1"/>
</dbReference>
<dbReference type="InterPro" id="IPR011042">
    <property type="entry name" value="6-blade_b-propeller_TolB-like"/>
</dbReference>
<dbReference type="SUPFAM" id="SSF101898">
    <property type="entry name" value="NHL repeat"/>
    <property type="match status" value="1"/>
</dbReference>
<dbReference type="Gene3D" id="2.60.420.10">
    <property type="entry name" value="Maltose phosphorylase, domain 3"/>
    <property type="match status" value="1"/>
</dbReference>
<dbReference type="InterPro" id="IPR005195">
    <property type="entry name" value="Glyco_hydro_65_M"/>
</dbReference>
<evidence type="ECO:0000256" key="2">
    <source>
        <dbReference type="ARBA" id="ARBA00022737"/>
    </source>
</evidence>
<evidence type="ECO:0000256" key="3">
    <source>
        <dbReference type="ARBA" id="ARBA00022801"/>
    </source>
</evidence>
<dbReference type="GO" id="GO:0006508">
    <property type="term" value="P:proteolysis"/>
    <property type="evidence" value="ECO:0007669"/>
    <property type="project" value="InterPro"/>
</dbReference>
<evidence type="ECO:0000256" key="1">
    <source>
        <dbReference type="ARBA" id="ARBA00006768"/>
    </source>
</evidence>
<dbReference type="InterPro" id="IPR011600">
    <property type="entry name" value="Pept_C14_caspase"/>
</dbReference>
<dbReference type="InterPro" id="IPR001309">
    <property type="entry name" value="Pept_C14_p20"/>
</dbReference>
<keyword evidence="2" id="KW-0677">Repeat</keyword>
<proteinExistence type="inferred from homology"/>
<reference evidence="13" key="1">
    <citation type="submission" date="2021-02" db="EMBL/GenBank/DDBJ databases">
        <authorList>
            <person name="Nowell W R."/>
        </authorList>
    </citation>
    <scope>NUCLEOTIDE SEQUENCE</scope>
</reference>
<dbReference type="InterPro" id="IPR012341">
    <property type="entry name" value="6hp_glycosidase-like_sf"/>
</dbReference>
<dbReference type="InterPro" id="IPR029030">
    <property type="entry name" value="Caspase-like_dom_sf"/>
</dbReference>
<dbReference type="SUPFAM" id="SSF52129">
    <property type="entry name" value="Caspase-like"/>
    <property type="match status" value="1"/>
</dbReference>
<keyword evidence="3" id="KW-0378">Hydrolase</keyword>
<dbReference type="PROSITE" id="PS50208">
    <property type="entry name" value="CASPASE_P20"/>
    <property type="match status" value="1"/>
</dbReference>
<feature type="domain" description="Caspase family p20" evidence="12">
    <location>
        <begin position="693"/>
        <end position="800"/>
    </location>
</feature>
<evidence type="ECO:0000256" key="7">
    <source>
        <dbReference type="ARBA" id="ARBA00066430"/>
    </source>
</evidence>
<organism evidence="13 14">
    <name type="scientific">Adineta steineri</name>
    <dbReference type="NCBI Taxonomy" id="433720"/>
    <lineage>
        <taxon>Eukaryota</taxon>
        <taxon>Metazoa</taxon>
        <taxon>Spiralia</taxon>
        <taxon>Gnathifera</taxon>
        <taxon>Rotifera</taxon>
        <taxon>Eurotatoria</taxon>
        <taxon>Bdelloidea</taxon>
        <taxon>Adinetida</taxon>
        <taxon>Adinetidae</taxon>
        <taxon>Adineta</taxon>
    </lineage>
</organism>
<evidence type="ECO:0000256" key="9">
    <source>
        <dbReference type="ARBA" id="ARBA00079982"/>
    </source>
</evidence>
<keyword evidence="4" id="KW-0326">Glycosidase</keyword>